<comment type="caution">
    <text evidence="2">The sequence shown here is derived from an EMBL/GenBank/DDBJ whole genome shotgun (WGS) entry which is preliminary data.</text>
</comment>
<evidence type="ECO:0000313" key="3">
    <source>
        <dbReference type="Proteomes" id="UP000245207"/>
    </source>
</evidence>
<proteinExistence type="predicted"/>
<keyword evidence="3" id="KW-1185">Reference proteome</keyword>
<evidence type="ECO:0000313" key="2">
    <source>
        <dbReference type="EMBL" id="PWA35439.1"/>
    </source>
</evidence>
<dbReference type="EMBL" id="PKPP01020006">
    <property type="protein sequence ID" value="PWA35439.1"/>
    <property type="molecule type" value="Genomic_DNA"/>
</dbReference>
<dbReference type="Pfam" id="PF06974">
    <property type="entry name" value="WS_DGAT_C"/>
    <property type="match status" value="1"/>
</dbReference>
<sequence length="112" mass="12770">MDEFEVRVRILCNTTFSISNMVGPKEKMTFAGHPVDYIKAMNTSLPHAIVMQMLSYAGTAFLQILVAKDIIHDHEYFAKCFEDALLEMKEAAVARIENKCALQQGREKHHKI</sequence>
<accession>A0A2U1KF98</accession>
<evidence type="ECO:0000259" key="1">
    <source>
        <dbReference type="Pfam" id="PF06974"/>
    </source>
</evidence>
<dbReference type="InterPro" id="IPR045034">
    <property type="entry name" value="O-acyltransferase_WSD1-like"/>
</dbReference>
<organism evidence="2 3">
    <name type="scientific">Artemisia annua</name>
    <name type="common">Sweet wormwood</name>
    <dbReference type="NCBI Taxonomy" id="35608"/>
    <lineage>
        <taxon>Eukaryota</taxon>
        <taxon>Viridiplantae</taxon>
        <taxon>Streptophyta</taxon>
        <taxon>Embryophyta</taxon>
        <taxon>Tracheophyta</taxon>
        <taxon>Spermatophyta</taxon>
        <taxon>Magnoliopsida</taxon>
        <taxon>eudicotyledons</taxon>
        <taxon>Gunneridae</taxon>
        <taxon>Pentapetalae</taxon>
        <taxon>asterids</taxon>
        <taxon>campanulids</taxon>
        <taxon>Asterales</taxon>
        <taxon>Asteraceae</taxon>
        <taxon>Asteroideae</taxon>
        <taxon>Anthemideae</taxon>
        <taxon>Artemisiinae</taxon>
        <taxon>Artemisia</taxon>
    </lineage>
</organism>
<dbReference type="InterPro" id="IPR009721">
    <property type="entry name" value="O-acyltransferase_WSD1_C"/>
</dbReference>
<feature type="domain" description="O-acyltransferase WSD1 C-terminal" evidence="1">
    <location>
        <begin position="9"/>
        <end position="89"/>
    </location>
</feature>
<dbReference type="GO" id="GO:0008374">
    <property type="term" value="F:O-acyltransferase activity"/>
    <property type="evidence" value="ECO:0007669"/>
    <property type="project" value="InterPro"/>
</dbReference>
<protein>
    <submittedName>
        <fullName evidence="2">O-acyltransferase, WSD1 domain-containing protein</fullName>
    </submittedName>
</protein>
<dbReference type="PANTHER" id="PTHR31650:SF52">
    <property type="entry name" value="DIACYLGLYCEROL O-ACYLTRANSFERASE"/>
    <property type="match status" value="1"/>
</dbReference>
<dbReference type="GO" id="GO:0005886">
    <property type="term" value="C:plasma membrane"/>
    <property type="evidence" value="ECO:0007669"/>
    <property type="project" value="TreeGrafter"/>
</dbReference>
<keyword evidence="2" id="KW-0012">Acyltransferase</keyword>
<dbReference type="PANTHER" id="PTHR31650">
    <property type="entry name" value="O-ACYLTRANSFERASE (WSD1-LIKE) FAMILY PROTEIN"/>
    <property type="match status" value="1"/>
</dbReference>
<name>A0A2U1KF98_ARTAN</name>
<gene>
    <name evidence="2" type="ORF">CTI12_AA595920</name>
</gene>
<reference evidence="2 3" key="1">
    <citation type="journal article" date="2018" name="Mol. Plant">
        <title>The genome of Artemisia annua provides insight into the evolution of Asteraceae family and artemisinin biosynthesis.</title>
        <authorList>
            <person name="Shen Q."/>
            <person name="Zhang L."/>
            <person name="Liao Z."/>
            <person name="Wang S."/>
            <person name="Yan T."/>
            <person name="Shi P."/>
            <person name="Liu M."/>
            <person name="Fu X."/>
            <person name="Pan Q."/>
            <person name="Wang Y."/>
            <person name="Lv Z."/>
            <person name="Lu X."/>
            <person name="Zhang F."/>
            <person name="Jiang W."/>
            <person name="Ma Y."/>
            <person name="Chen M."/>
            <person name="Hao X."/>
            <person name="Li L."/>
            <person name="Tang Y."/>
            <person name="Lv G."/>
            <person name="Zhou Y."/>
            <person name="Sun X."/>
            <person name="Brodelius P.E."/>
            <person name="Rose J.K.C."/>
            <person name="Tang K."/>
        </authorList>
    </citation>
    <scope>NUCLEOTIDE SEQUENCE [LARGE SCALE GENOMIC DNA]</scope>
    <source>
        <strain evidence="3">cv. Huhao1</strain>
        <tissue evidence="2">Leaf</tissue>
    </source>
</reference>
<dbReference type="STRING" id="35608.A0A2U1KF98"/>
<dbReference type="AlphaFoldDB" id="A0A2U1KF98"/>
<dbReference type="GO" id="GO:0019432">
    <property type="term" value="P:triglyceride biosynthetic process"/>
    <property type="evidence" value="ECO:0007669"/>
    <property type="project" value="TreeGrafter"/>
</dbReference>
<keyword evidence="2" id="KW-0808">Transferase</keyword>
<dbReference type="Proteomes" id="UP000245207">
    <property type="component" value="Unassembled WGS sequence"/>
</dbReference>
<dbReference type="OrthoDB" id="619536at2759"/>